<proteinExistence type="predicted"/>
<keyword evidence="2" id="KW-1185">Reference proteome</keyword>
<dbReference type="EMBL" id="BEYU01000180">
    <property type="protein sequence ID" value="GBG34112.1"/>
    <property type="molecule type" value="Genomic_DNA"/>
</dbReference>
<dbReference type="Gene3D" id="2.60.120.330">
    <property type="entry name" value="B-lactam Antibiotic, Isopenicillin N Synthase, Chain"/>
    <property type="match status" value="1"/>
</dbReference>
<evidence type="ECO:0000313" key="2">
    <source>
        <dbReference type="Proteomes" id="UP000241890"/>
    </source>
</evidence>
<evidence type="ECO:0000313" key="1">
    <source>
        <dbReference type="EMBL" id="GBG34112.1"/>
    </source>
</evidence>
<dbReference type="AlphaFoldDB" id="A0A2R5GTC4"/>
<protein>
    <submittedName>
        <fullName evidence="1">Uncharacterized protein</fullName>
    </submittedName>
</protein>
<dbReference type="OrthoDB" id="438224at2759"/>
<name>A0A2R5GTC4_9STRA</name>
<dbReference type="PANTHER" id="PTHR48420">
    <property type="entry name" value="NON-HAEM DIOXYGENASE N-TERMINAL DOMAIN-CONTAINING PROTEIN"/>
    <property type="match status" value="1"/>
</dbReference>
<sequence length="370" mass="40639">MDLVVVDVADLADPRSPIAQDAVSKALGPHGLGALAVRGVDGYIEARKRLLPLARTFGKLDVDVQRQFEVPERHYQFGWSHGKETLEDGSPDLRKGSFYANPFHVPLDSRTAGATRTDDNEADANLSSAHNVWPTREIPELEPAMEHLCELMRATANLVAQTCDAYLELQGVSILQQPLARVTVEPTAAKGRLLYYYPETPGEASRKDSGATGNWCGWHSDHGSITCLTKAMYFDEEAPGDVAREVRPQQDDLRIRTRSGREVVVQIPEDCIAFQVGQAAQIESGCWLGATPHCVTLTSKMHLSRCTFALFLQPAARDVLQSPHPRAPGVPLPIQYAEGMTFGEFTAATLNMIYASRDSTTEKVKQDAKL</sequence>
<reference evidence="1 2" key="1">
    <citation type="submission" date="2017-12" db="EMBL/GenBank/DDBJ databases">
        <title>Sequencing, de novo assembly and annotation of complete genome of a new Thraustochytrid species, strain FCC1311.</title>
        <authorList>
            <person name="Sedici K."/>
            <person name="Godart F."/>
            <person name="Aiese Cigliano R."/>
            <person name="Sanseverino W."/>
            <person name="Barakat M."/>
            <person name="Ortet P."/>
            <person name="Marechal E."/>
            <person name="Cagnac O."/>
            <person name="Amato A."/>
        </authorList>
    </citation>
    <scope>NUCLEOTIDE SEQUENCE [LARGE SCALE GENOMIC DNA]</scope>
</reference>
<gene>
    <name evidence="1" type="ORF">FCC1311_103352</name>
</gene>
<accession>A0A2R5GTC4</accession>
<comment type="caution">
    <text evidence="1">The sequence shown here is derived from an EMBL/GenBank/DDBJ whole genome shotgun (WGS) entry which is preliminary data.</text>
</comment>
<dbReference type="SUPFAM" id="SSF51197">
    <property type="entry name" value="Clavaminate synthase-like"/>
    <property type="match status" value="1"/>
</dbReference>
<dbReference type="Proteomes" id="UP000241890">
    <property type="component" value="Unassembled WGS sequence"/>
</dbReference>
<dbReference type="InterPro" id="IPR027443">
    <property type="entry name" value="IPNS-like_sf"/>
</dbReference>
<organism evidence="1 2">
    <name type="scientific">Hondaea fermentalgiana</name>
    <dbReference type="NCBI Taxonomy" id="2315210"/>
    <lineage>
        <taxon>Eukaryota</taxon>
        <taxon>Sar</taxon>
        <taxon>Stramenopiles</taxon>
        <taxon>Bigyra</taxon>
        <taxon>Labyrinthulomycetes</taxon>
        <taxon>Thraustochytrida</taxon>
        <taxon>Thraustochytriidae</taxon>
        <taxon>Hondaea</taxon>
    </lineage>
</organism>
<dbReference type="PANTHER" id="PTHR48420:SF1">
    <property type="entry name" value="NON-HAEM DIOXYGENASE N-TERMINAL DOMAIN-CONTAINING PROTEIN"/>
    <property type="match status" value="1"/>
</dbReference>
<dbReference type="InParanoid" id="A0A2R5GTC4"/>